<feature type="domain" description="RING-type" evidence="5">
    <location>
        <begin position="16"/>
        <end position="56"/>
    </location>
</feature>
<evidence type="ECO:0000313" key="8">
    <source>
        <dbReference type="Proteomes" id="UP001163046"/>
    </source>
</evidence>
<dbReference type="InterPro" id="IPR017907">
    <property type="entry name" value="Znf_RING_CS"/>
</dbReference>
<evidence type="ECO:0000256" key="4">
    <source>
        <dbReference type="PROSITE-ProRule" id="PRU00207"/>
    </source>
</evidence>
<dbReference type="Gene3D" id="3.30.40.10">
    <property type="entry name" value="Zinc/RING finger domain, C3HC4 (zinc finger)"/>
    <property type="match status" value="3"/>
</dbReference>
<dbReference type="Proteomes" id="UP001163046">
    <property type="component" value="Unassembled WGS sequence"/>
</dbReference>
<reference evidence="7" key="1">
    <citation type="submission" date="2023-01" db="EMBL/GenBank/DDBJ databases">
        <title>Genome assembly of the deep-sea coral Lophelia pertusa.</title>
        <authorList>
            <person name="Herrera S."/>
            <person name="Cordes E."/>
        </authorList>
    </citation>
    <scope>NUCLEOTIDE SEQUENCE</scope>
    <source>
        <strain evidence="7">USNM1676648</strain>
        <tissue evidence="7">Polyp</tissue>
    </source>
</reference>
<protein>
    <submittedName>
        <fullName evidence="7">Uncharacterized protein</fullName>
    </submittedName>
</protein>
<dbReference type="OrthoDB" id="6017243at2759"/>
<dbReference type="EMBL" id="MU825401">
    <property type="protein sequence ID" value="KAJ7392445.1"/>
    <property type="molecule type" value="Genomic_DNA"/>
</dbReference>
<dbReference type="PANTHER" id="PTHR10131">
    <property type="entry name" value="TNF RECEPTOR ASSOCIATED FACTOR"/>
    <property type="match status" value="1"/>
</dbReference>
<dbReference type="AlphaFoldDB" id="A0A9X0DA62"/>
<comment type="caution">
    <text evidence="7">The sequence shown here is derived from an EMBL/GenBank/DDBJ whole genome shotgun (WGS) entry which is preliminary data.</text>
</comment>
<evidence type="ECO:0000259" key="6">
    <source>
        <dbReference type="PROSITE" id="PS50145"/>
    </source>
</evidence>
<proteinExistence type="predicted"/>
<organism evidence="7 8">
    <name type="scientific">Desmophyllum pertusum</name>
    <dbReference type="NCBI Taxonomy" id="174260"/>
    <lineage>
        <taxon>Eukaryota</taxon>
        <taxon>Metazoa</taxon>
        <taxon>Cnidaria</taxon>
        <taxon>Anthozoa</taxon>
        <taxon>Hexacorallia</taxon>
        <taxon>Scleractinia</taxon>
        <taxon>Caryophylliina</taxon>
        <taxon>Caryophylliidae</taxon>
        <taxon>Desmophyllum</taxon>
    </lineage>
</organism>
<evidence type="ECO:0000256" key="2">
    <source>
        <dbReference type="ARBA" id="ARBA00022771"/>
    </source>
</evidence>
<dbReference type="InterPro" id="IPR001841">
    <property type="entry name" value="Znf_RING"/>
</dbReference>
<dbReference type="Pfam" id="PF13920">
    <property type="entry name" value="zf-C3HC4_3"/>
    <property type="match status" value="1"/>
</dbReference>
<evidence type="ECO:0000313" key="7">
    <source>
        <dbReference type="EMBL" id="KAJ7392445.1"/>
    </source>
</evidence>
<dbReference type="SUPFAM" id="SSF49599">
    <property type="entry name" value="TRAF domain-like"/>
    <property type="match status" value="1"/>
</dbReference>
<dbReference type="GO" id="GO:0008270">
    <property type="term" value="F:zinc ion binding"/>
    <property type="evidence" value="ECO:0007669"/>
    <property type="project" value="UniProtKB-KW"/>
</dbReference>
<dbReference type="PROSITE" id="PS50145">
    <property type="entry name" value="ZF_TRAF"/>
    <property type="match status" value="1"/>
</dbReference>
<dbReference type="PANTHER" id="PTHR10131:SF153">
    <property type="entry name" value="RING-TYPE DOMAIN-CONTAINING PROTEIN"/>
    <property type="match status" value="1"/>
</dbReference>
<gene>
    <name evidence="7" type="ORF">OS493_012109</name>
</gene>
<dbReference type="SUPFAM" id="SSF57850">
    <property type="entry name" value="RING/U-box"/>
    <property type="match status" value="1"/>
</dbReference>
<sequence>MEGFTPVGIIPPDYECQVCKQVMLEPVILPECGHTYCKSCATRVTNTGPKHCPNCRTPIKSAMITNFTVKTLVLKIRATCNRCQTVEELESLLIHRCPEEELNCSNNGCNEKYKRKDKRAHTDVCQYEIIKCHQCHEDTTGAEKEVHLTQQCKEGRINCPLMCRMRPKRKELQMHISACKERQRECDVPGCHFWGSSMSMEEHRRQRAEKHVSLLLDEREQLHDALFTHDKNYSTRTAETVGSFSWTVDAFKERAAQQGSKNPMTSEEFEIDGKTLEDGALREIKTDMQAIPPTEVGSMFPENFH</sequence>
<dbReference type="InterPro" id="IPR001293">
    <property type="entry name" value="Znf_TRAF"/>
</dbReference>
<dbReference type="PROSITE" id="PS50089">
    <property type="entry name" value="ZF_RING_2"/>
    <property type="match status" value="1"/>
</dbReference>
<keyword evidence="1 4" id="KW-0479">Metal-binding</keyword>
<evidence type="ECO:0000256" key="3">
    <source>
        <dbReference type="ARBA" id="ARBA00022833"/>
    </source>
</evidence>
<keyword evidence="2 4" id="KW-0863">Zinc-finger</keyword>
<dbReference type="GO" id="GO:0009898">
    <property type="term" value="C:cytoplasmic side of plasma membrane"/>
    <property type="evidence" value="ECO:0007669"/>
    <property type="project" value="TreeGrafter"/>
</dbReference>
<evidence type="ECO:0000259" key="5">
    <source>
        <dbReference type="PROSITE" id="PS50089"/>
    </source>
</evidence>
<dbReference type="PROSITE" id="PS00518">
    <property type="entry name" value="ZF_RING_1"/>
    <property type="match status" value="1"/>
</dbReference>
<feature type="zinc finger region" description="TRAF-type" evidence="4">
    <location>
        <begin position="146"/>
        <end position="191"/>
    </location>
</feature>
<dbReference type="GO" id="GO:0043122">
    <property type="term" value="P:regulation of canonical NF-kappaB signal transduction"/>
    <property type="evidence" value="ECO:0007669"/>
    <property type="project" value="TreeGrafter"/>
</dbReference>
<feature type="domain" description="TRAF-type" evidence="6">
    <location>
        <begin position="146"/>
        <end position="191"/>
    </location>
</feature>
<name>A0A9X0DA62_9CNID</name>
<keyword evidence="8" id="KW-1185">Reference proteome</keyword>
<dbReference type="InterPro" id="IPR013083">
    <property type="entry name" value="Znf_RING/FYVE/PHD"/>
</dbReference>
<dbReference type="SMART" id="SM00184">
    <property type="entry name" value="RING"/>
    <property type="match status" value="1"/>
</dbReference>
<accession>A0A9X0DA62</accession>
<evidence type="ECO:0000256" key="1">
    <source>
        <dbReference type="ARBA" id="ARBA00022723"/>
    </source>
</evidence>
<dbReference type="GO" id="GO:0005164">
    <property type="term" value="F:tumor necrosis factor receptor binding"/>
    <property type="evidence" value="ECO:0007669"/>
    <property type="project" value="TreeGrafter"/>
</dbReference>
<keyword evidence="3 4" id="KW-0862">Zinc</keyword>